<proteinExistence type="inferred from homology"/>
<dbReference type="PANTHER" id="PTHR48277:SF1">
    <property type="entry name" value="MITOCHONDRIAL RIBOSOMAL PROTEIN S5"/>
    <property type="match status" value="1"/>
</dbReference>
<dbReference type="InterPro" id="IPR020568">
    <property type="entry name" value="Ribosomal_Su5_D2-typ_SF"/>
</dbReference>
<dbReference type="Pfam" id="PF00333">
    <property type="entry name" value="Ribosomal_S5"/>
    <property type="match status" value="1"/>
</dbReference>
<dbReference type="RefSeq" id="XP_044724454.1">
    <property type="nucleotide sequence ID" value="XM_044860821.1"/>
</dbReference>
<comment type="similarity">
    <text evidence="2 9">Belongs to the universal ribosomal protein uS5 family.</text>
</comment>
<comment type="function">
    <text evidence="6">Component of the mitochondrial ribosome (mitoribosome), a dedicated translation machinery responsible for the synthesis of mitochondrial genome-encoded proteins, including at least some of the essential transmembrane subunits of the mitochondrial respiratory chain. The mitoribosomes are attached to the mitochondrial inner membrane and translation products are cotranslationally integrated into the membrane.</text>
</comment>
<dbReference type="EMBL" id="JAIZPD010000002">
    <property type="protein sequence ID" value="KAH0966941.1"/>
    <property type="molecule type" value="Genomic_DNA"/>
</dbReference>
<organism evidence="11 12">
    <name type="scientific">Hirsutella rhossiliensis</name>
    <dbReference type="NCBI Taxonomy" id="111463"/>
    <lineage>
        <taxon>Eukaryota</taxon>
        <taxon>Fungi</taxon>
        <taxon>Dikarya</taxon>
        <taxon>Ascomycota</taxon>
        <taxon>Pezizomycotina</taxon>
        <taxon>Sordariomycetes</taxon>
        <taxon>Hypocreomycetidae</taxon>
        <taxon>Hypocreales</taxon>
        <taxon>Ophiocordycipitaceae</taxon>
        <taxon>Hirsutella</taxon>
    </lineage>
</organism>
<keyword evidence="5 8" id="KW-0687">Ribonucleoprotein</keyword>
<evidence type="ECO:0000256" key="5">
    <source>
        <dbReference type="ARBA" id="ARBA00023274"/>
    </source>
</evidence>
<keyword evidence="3 8" id="KW-0689">Ribosomal protein</keyword>
<dbReference type="Pfam" id="PF03719">
    <property type="entry name" value="Ribosomal_S5_C"/>
    <property type="match status" value="1"/>
</dbReference>
<evidence type="ECO:0000256" key="3">
    <source>
        <dbReference type="ARBA" id="ARBA00022980"/>
    </source>
</evidence>
<dbReference type="FunFam" id="3.30.160.20:FF:000022">
    <property type="entry name" value="28S ribosomal protein S5, mitochondrial"/>
    <property type="match status" value="1"/>
</dbReference>
<gene>
    <name evidence="11" type="ORF">HRG_02350</name>
</gene>
<keyword evidence="4" id="KW-0496">Mitochondrion</keyword>
<evidence type="ECO:0000256" key="8">
    <source>
        <dbReference type="PROSITE-ProRule" id="PRU00268"/>
    </source>
</evidence>
<sequence length="496" mass="55429">MSVARPARSLFGRCLVPTRSPTTAVPCRQLHSSAPRPKRRSRFRNVSAEELGLLDPSKRAEYRRETFPEYSDTDRAALSKKYTPEQLEAIEAGEKAVNPDDFIIQGRFRDDAHRPTYVEDFTVLNPKYDIKPEIEMTPTEPKWLSPSDWADAYGTKMMKLTEEKASNQATRAMIRAFKRVKESQGQDFLDLTPEELDDLENDPELLKKYLIEEGNEGAESGAEVPESATLTRAQIDQLDTAINEAWRKELNKLHKYDNDGELEPTNLELIEDGPAGANRIHTAEAPELGKVPGVEGLYKRAADADDEGRDDSGRYQELKRLTGMTLNEIQSLTCKTLVMRFVHNQTRLGKVRSTSILSIAGNGNGWLGIGMAKSTEPGIAGETAGILAIRNMKPIRRYENRTIYGDVKAKVSGTIVELFSRPPGFGLRCPHRIFEMCRAAGLHDISARIPRSKNPMNSVKATYQALMNQPNPESIAIGRGKKLVDVRKVYYGGAVH</sequence>
<dbReference type="Proteomes" id="UP000824596">
    <property type="component" value="Unassembled WGS sequence"/>
</dbReference>
<dbReference type="AlphaFoldDB" id="A0A9P8N6M5"/>
<dbReference type="InterPro" id="IPR013810">
    <property type="entry name" value="Ribosomal_uS5_N"/>
</dbReference>
<dbReference type="InterPro" id="IPR005324">
    <property type="entry name" value="Ribosomal_uS5_C"/>
</dbReference>
<dbReference type="SUPFAM" id="SSF54768">
    <property type="entry name" value="dsRNA-binding domain-like"/>
    <property type="match status" value="1"/>
</dbReference>
<dbReference type="GO" id="GO:0006412">
    <property type="term" value="P:translation"/>
    <property type="evidence" value="ECO:0007669"/>
    <property type="project" value="InterPro"/>
</dbReference>
<dbReference type="PROSITE" id="PS50881">
    <property type="entry name" value="S5_DSRBD"/>
    <property type="match status" value="1"/>
</dbReference>
<dbReference type="PANTHER" id="PTHR48277">
    <property type="entry name" value="MITOCHONDRIAL RIBOSOMAL PROTEIN S5"/>
    <property type="match status" value="1"/>
</dbReference>
<comment type="caution">
    <text evidence="11">The sequence shown here is derived from an EMBL/GenBank/DDBJ whole genome shotgun (WGS) entry which is preliminary data.</text>
</comment>
<dbReference type="GO" id="GO:0003723">
    <property type="term" value="F:RNA binding"/>
    <property type="evidence" value="ECO:0007669"/>
    <property type="project" value="InterPro"/>
</dbReference>
<protein>
    <recommendedName>
        <fullName evidence="7">Small ribosomal subunit protein uS5m</fullName>
    </recommendedName>
</protein>
<dbReference type="InterPro" id="IPR014721">
    <property type="entry name" value="Ribsml_uS5_D2-typ_fold_subgr"/>
</dbReference>
<name>A0A9P8N6M5_9HYPO</name>
<dbReference type="GO" id="GO:0003735">
    <property type="term" value="F:structural constituent of ribosome"/>
    <property type="evidence" value="ECO:0007669"/>
    <property type="project" value="UniProtKB-UniRule"/>
</dbReference>
<evidence type="ECO:0000256" key="6">
    <source>
        <dbReference type="ARBA" id="ARBA00037226"/>
    </source>
</evidence>
<dbReference type="Gene3D" id="3.30.230.10">
    <property type="match status" value="1"/>
</dbReference>
<evidence type="ECO:0000256" key="1">
    <source>
        <dbReference type="ARBA" id="ARBA00004173"/>
    </source>
</evidence>
<dbReference type="Gene3D" id="3.30.160.20">
    <property type="match status" value="1"/>
</dbReference>
<evidence type="ECO:0000256" key="7">
    <source>
        <dbReference type="ARBA" id="ARBA00039335"/>
    </source>
</evidence>
<dbReference type="FunFam" id="3.30.230.10:FF:000041">
    <property type="entry name" value="37S ribosomal protein S5"/>
    <property type="match status" value="1"/>
</dbReference>
<evidence type="ECO:0000256" key="9">
    <source>
        <dbReference type="RuleBase" id="RU003823"/>
    </source>
</evidence>
<dbReference type="InterPro" id="IPR000851">
    <property type="entry name" value="Ribosomal_uS5"/>
</dbReference>
<reference evidence="11" key="1">
    <citation type="submission" date="2021-09" db="EMBL/GenBank/DDBJ databases">
        <title>A high-quality genome of the endoparasitic fungus Hirsutella rhossiliensis with a comparison of Hirsutella genomes reveals transposable elements contributing to genome size variation.</title>
        <authorList>
            <person name="Lin R."/>
            <person name="Jiao Y."/>
            <person name="Sun X."/>
            <person name="Ling J."/>
            <person name="Xie B."/>
            <person name="Cheng X."/>
        </authorList>
    </citation>
    <scope>NUCLEOTIDE SEQUENCE</scope>
    <source>
        <strain evidence="11">HR02</strain>
    </source>
</reference>
<dbReference type="OrthoDB" id="309483at2759"/>
<comment type="subcellular location">
    <subcellularLocation>
        <location evidence="1">Mitochondrion</location>
    </subcellularLocation>
</comment>
<evidence type="ECO:0000313" key="11">
    <source>
        <dbReference type="EMBL" id="KAH0966941.1"/>
    </source>
</evidence>
<keyword evidence="12" id="KW-1185">Reference proteome</keyword>
<feature type="domain" description="S5 DRBM" evidence="10">
    <location>
        <begin position="332"/>
        <end position="395"/>
    </location>
</feature>
<evidence type="ECO:0000256" key="2">
    <source>
        <dbReference type="ARBA" id="ARBA00008945"/>
    </source>
</evidence>
<dbReference type="GeneID" id="68351479"/>
<dbReference type="GO" id="GO:0005763">
    <property type="term" value="C:mitochondrial small ribosomal subunit"/>
    <property type="evidence" value="ECO:0007669"/>
    <property type="project" value="UniProtKB-ARBA"/>
</dbReference>
<evidence type="ECO:0000259" key="10">
    <source>
        <dbReference type="PROSITE" id="PS50881"/>
    </source>
</evidence>
<evidence type="ECO:0000256" key="4">
    <source>
        <dbReference type="ARBA" id="ARBA00023128"/>
    </source>
</evidence>
<dbReference type="SUPFAM" id="SSF54211">
    <property type="entry name" value="Ribosomal protein S5 domain 2-like"/>
    <property type="match status" value="1"/>
</dbReference>
<accession>A0A9P8N6M5</accession>
<evidence type="ECO:0000313" key="12">
    <source>
        <dbReference type="Proteomes" id="UP000824596"/>
    </source>
</evidence>